<dbReference type="AlphaFoldDB" id="A0A9D1R929"/>
<evidence type="ECO:0000313" key="2">
    <source>
        <dbReference type="Proteomes" id="UP000824265"/>
    </source>
</evidence>
<reference evidence="1" key="2">
    <citation type="submission" date="2021-04" db="EMBL/GenBank/DDBJ databases">
        <authorList>
            <person name="Gilroy R."/>
        </authorList>
    </citation>
    <scope>NUCLEOTIDE SEQUENCE</scope>
    <source>
        <strain evidence="1">CHK195-6426</strain>
    </source>
</reference>
<organism evidence="1 2">
    <name type="scientific">Candidatus Acetatifactor stercoripullorum</name>
    <dbReference type="NCBI Taxonomy" id="2838414"/>
    <lineage>
        <taxon>Bacteria</taxon>
        <taxon>Bacillati</taxon>
        <taxon>Bacillota</taxon>
        <taxon>Clostridia</taxon>
        <taxon>Lachnospirales</taxon>
        <taxon>Lachnospiraceae</taxon>
        <taxon>Acetatifactor</taxon>
    </lineage>
</organism>
<accession>A0A9D1R929</accession>
<dbReference type="SUPFAM" id="SSF53067">
    <property type="entry name" value="Actin-like ATPase domain"/>
    <property type="match status" value="1"/>
</dbReference>
<dbReference type="Proteomes" id="UP000824265">
    <property type="component" value="Unassembled WGS sequence"/>
</dbReference>
<comment type="caution">
    <text evidence="1">The sequence shown here is derived from an EMBL/GenBank/DDBJ whole genome shotgun (WGS) entry which is preliminary data.</text>
</comment>
<sequence>MVFDRSVQPDASLIGDIIDYIAPPLASCINNIAALLDCRTIVLGGIVSDVLGPRLADRIQQELQGLSRFEYVFRRQTSPETGLVGISSLITEQKISDLLTSQSR</sequence>
<reference evidence="1" key="1">
    <citation type="journal article" date="2021" name="PeerJ">
        <title>Extensive microbial diversity within the chicken gut microbiome revealed by metagenomics and culture.</title>
        <authorList>
            <person name="Gilroy R."/>
            <person name="Ravi A."/>
            <person name="Getino M."/>
            <person name="Pursley I."/>
            <person name="Horton D.L."/>
            <person name="Alikhan N.F."/>
            <person name="Baker D."/>
            <person name="Gharbi K."/>
            <person name="Hall N."/>
            <person name="Watson M."/>
            <person name="Adriaenssens E.M."/>
            <person name="Foster-Nyarko E."/>
            <person name="Jarju S."/>
            <person name="Secka A."/>
            <person name="Antonio M."/>
            <person name="Oren A."/>
            <person name="Chaudhuri R.R."/>
            <person name="La Ragione R."/>
            <person name="Hildebrand F."/>
            <person name="Pallen M.J."/>
        </authorList>
    </citation>
    <scope>NUCLEOTIDE SEQUENCE</scope>
    <source>
        <strain evidence="1">CHK195-6426</strain>
    </source>
</reference>
<dbReference type="InterPro" id="IPR043129">
    <property type="entry name" value="ATPase_NBD"/>
</dbReference>
<proteinExistence type="predicted"/>
<name>A0A9D1R929_9FIRM</name>
<dbReference type="EMBL" id="DXGH01000066">
    <property type="protein sequence ID" value="HIW82226.1"/>
    <property type="molecule type" value="Genomic_DNA"/>
</dbReference>
<gene>
    <name evidence="1" type="ORF">H9742_12045</name>
</gene>
<protein>
    <recommendedName>
        <fullName evidence="3">ROK family protein</fullName>
    </recommendedName>
</protein>
<evidence type="ECO:0008006" key="3">
    <source>
        <dbReference type="Google" id="ProtNLM"/>
    </source>
</evidence>
<dbReference type="Gene3D" id="3.30.420.40">
    <property type="match status" value="1"/>
</dbReference>
<evidence type="ECO:0000313" key="1">
    <source>
        <dbReference type="EMBL" id="HIW82226.1"/>
    </source>
</evidence>